<proteinExistence type="predicted"/>
<dbReference type="AlphaFoldDB" id="A0A4V7IA31"/>
<gene>
    <name evidence="1" type="ORF">F542_11650</name>
</gene>
<accession>A0A4V7IA31</accession>
<dbReference type="EMBL" id="CP006954">
    <property type="protein sequence ID" value="AHG81883.1"/>
    <property type="molecule type" value="Genomic_DNA"/>
</dbReference>
<evidence type="ECO:0000313" key="1">
    <source>
        <dbReference type="EMBL" id="AHG81883.1"/>
    </source>
</evidence>
<reference evidence="1 2" key="1">
    <citation type="journal article" date="2014" name="Genome Announc.">
        <title>Complete Closed Genome Sequences of Three Bibersteinia trehalosi Nasopharyngeal Isolates from Cattle with Shipping Fever.</title>
        <authorList>
            <person name="Harhay G.P."/>
            <person name="McVey D.S."/>
            <person name="Koren S."/>
            <person name="Phillippy A.M."/>
            <person name="Bono J."/>
            <person name="Harhay D.M."/>
            <person name="Clawson M.L."/>
            <person name="Heaton M.P."/>
            <person name="Chitko-McKown C.G."/>
            <person name="Korlach J."/>
            <person name="Smith T.P."/>
        </authorList>
    </citation>
    <scope>NUCLEOTIDE SEQUENCE [LARGE SCALE GENOMIC DNA]</scope>
    <source>
        <strain evidence="1 2">USDA-ARS-USMARC-188</strain>
    </source>
</reference>
<name>A0A4V7IA31_BIBTR</name>
<organism evidence="1 2">
    <name type="scientific">Bibersteinia trehalosi USDA-ARS-USMARC-188</name>
    <dbReference type="NCBI Taxonomy" id="1263829"/>
    <lineage>
        <taxon>Bacteria</taxon>
        <taxon>Pseudomonadati</taxon>
        <taxon>Pseudomonadota</taxon>
        <taxon>Gammaproteobacteria</taxon>
        <taxon>Pasteurellales</taxon>
        <taxon>Pasteurellaceae</taxon>
        <taxon>Bibersteinia</taxon>
    </lineage>
</organism>
<dbReference type="KEGG" id="btre:F542_11650"/>
<sequence>MTFCIFEKHIKFYPLVLIIFFSLKSENGKKSYFSLTTTRSAYAMVK</sequence>
<protein>
    <submittedName>
        <fullName evidence="1">Uncharacterized protein</fullName>
    </submittedName>
</protein>
<dbReference type="Proteomes" id="UP000019091">
    <property type="component" value="Chromosome"/>
</dbReference>
<evidence type="ECO:0000313" key="2">
    <source>
        <dbReference type="Proteomes" id="UP000019091"/>
    </source>
</evidence>